<keyword evidence="8" id="KW-0689">Ribosomal protein</keyword>
<accession>A0ABM0GRC1</accession>
<keyword evidence="9" id="KW-0496">Mitochondrion</keyword>
<evidence type="ECO:0000256" key="7">
    <source>
        <dbReference type="ARBA" id="ARBA00022946"/>
    </source>
</evidence>
<dbReference type="NCBIfam" id="TIGR00756">
    <property type="entry name" value="PPR"/>
    <property type="match status" value="1"/>
</dbReference>
<evidence type="ECO:0000313" key="14">
    <source>
        <dbReference type="RefSeq" id="XP_002735603.2"/>
    </source>
</evidence>
<dbReference type="Proteomes" id="UP000694865">
    <property type="component" value="Unplaced"/>
</dbReference>
<reference evidence="14" key="1">
    <citation type="submission" date="2025-08" db="UniProtKB">
        <authorList>
            <consortium name="RefSeq"/>
        </authorList>
    </citation>
    <scope>IDENTIFICATION</scope>
    <source>
        <tissue evidence="14">Testes</tissue>
    </source>
</reference>
<evidence type="ECO:0000256" key="11">
    <source>
        <dbReference type="ARBA" id="ARBA00035134"/>
    </source>
</evidence>
<protein>
    <recommendedName>
        <fullName evidence="11">Small ribosomal subunit protein mS39</fullName>
    </recommendedName>
</protein>
<dbReference type="InterPro" id="IPR011990">
    <property type="entry name" value="TPR-like_helical_dom_sf"/>
</dbReference>
<dbReference type="InterPro" id="IPR037387">
    <property type="entry name" value="PTCD3"/>
</dbReference>
<evidence type="ECO:0000256" key="6">
    <source>
        <dbReference type="ARBA" id="ARBA00022884"/>
    </source>
</evidence>
<evidence type="ECO:0000256" key="5">
    <source>
        <dbReference type="ARBA" id="ARBA00022845"/>
    </source>
</evidence>
<sequence>MATLMRMPLGTATFRRLTSGLTRLRRHVSSTSSLSNEMSQSALVSEEEVIIPRRKKKDHLAVLRALASTVGKDPTSKPYVFHDDPYLLPRTAGQQQMYSLSAEAGKKAARYVLSKYPENFQAITHDEPKIECLYPKIDGYVIENACEEGILERVNNRDVKAAMEMHCNMMEQGMEVNLETNNLLLDLLCFYGGKEAPKEFEDTAQVITEEVDDDNVVEPEIKPQRRRGGRMSKFVKEVMWEDGNYADKLFSVMQQRDSNSYCSMVRGMVKHRAQAKAFELYNEMQDKGIKVDIDTYHALIQGSVAIRESYWDRWQIVLQLLKQMKVEGIKPTLATFNSVLIAQGKMGAIGRTMSLQTLSEMKALDIEPNLAIYSQLLSIFYKPNLPLTDMLYDIMDEIEDKCFVIHYPNDTRFFLDAMSVCQTLRDVQLAHKVNRLVNIGENYKLLGNNSMRYTYYTKLFNLVCQLDTPDNILDFYQTHVPSYVVPNIGGMQNLLQAVETYDMIDKLADIWEDIKNFELMNRQQVIDQVLYLMAKDTHKQEHQQAFSDITMEISKIIADSSKRRDRLVWSTTSIGYAVHVNLKAKQLDRAWETMRLYPIHQRVPSSTVADEFLAACIEMKDTQKVLGLVEIIADSGMVTIATYVEKIKQNLRLSEDEEKKLDDIVKDEL</sequence>
<evidence type="ECO:0000256" key="4">
    <source>
        <dbReference type="ARBA" id="ARBA00022737"/>
    </source>
</evidence>
<evidence type="ECO:0000256" key="10">
    <source>
        <dbReference type="ARBA" id="ARBA00023274"/>
    </source>
</evidence>
<evidence type="ECO:0000256" key="12">
    <source>
        <dbReference type="PROSITE-ProRule" id="PRU00708"/>
    </source>
</evidence>
<evidence type="ECO:0000256" key="3">
    <source>
        <dbReference type="ARBA" id="ARBA00022730"/>
    </source>
</evidence>
<comment type="subcellular location">
    <subcellularLocation>
        <location evidence="1">Mitochondrion</location>
    </subcellularLocation>
</comment>
<proteinExistence type="inferred from homology"/>
<keyword evidence="7" id="KW-0809">Transit peptide</keyword>
<keyword evidence="3" id="KW-0699">rRNA-binding</keyword>
<keyword evidence="13" id="KW-1185">Reference proteome</keyword>
<gene>
    <name evidence="14" type="primary">LOC100372578</name>
</gene>
<dbReference type="GeneID" id="100372578"/>
<keyword evidence="6" id="KW-0694">RNA-binding</keyword>
<comment type="similarity">
    <text evidence="2">Belongs to the mitochondrion-specific ribosomal protein mS39 family.</text>
</comment>
<keyword evidence="10" id="KW-0687">Ribonucleoprotein</keyword>
<organism evidence="13 14">
    <name type="scientific">Saccoglossus kowalevskii</name>
    <name type="common">Acorn worm</name>
    <dbReference type="NCBI Taxonomy" id="10224"/>
    <lineage>
        <taxon>Eukaryota</taxon>
        <taxon>Metazoa</taxon>
        <taxon>Hemichordata</taxon>
        <taxon>Enteropneusta</taxon>
        <taxon>Harrimaniidae</taxon>
        <taxon>Saccoglossus</taxon>
    </lineage>
</organism>
<feature type="repeat" description="PPR" evidence="12">
    <location>
        <begin position="257"/>
        <end position="291"/>
    </location>
</feature>
<dbReference type="PANTHER" id="PTHR16276">
    <property type="entry name" value="PENTATRICOPEPTIDE REPEAT DOMAIN-CONTAINING PROTEIN 3"/>
    <property type="match status" value="1"/>
</dbReference>
<evidence type="ECO:0000256" key="8">
    <source>
        <dbReference type="ARBA" id="ARBA00022980"/>
    </source>
</evidence>
<name>A0ABM0GRC1_SACKO</name>
<keyword evidence="4" id="KW-0677">Repeat</keyword>
<evidence type="ECO:0000256" key="1">
    <source>
        <dbReference type="ARBA" id="ARBA00004173"/>
    </source>
</evidence>
<dbReference type="PANTHER" id="PTHR16276:SF1">
    <property type="entry name" value="SMALL RIBOSOMAL SUBUNIT PROTEIN MS39"/>
    <property type="match status" value="1"/>
</dbReference>
<dbReference type="InterPro" id="IPR055063">
    <property type="entry name" value="Rib_mS39_PPR"/>
</dbReference>
<dbReference type="InterPro" id="IPR002885">
    <property type="entry name" value="PPR_rpt"/>
</dbReference>
<dbReference type="Pfam" id="PF22330">
    <property type="entry name" value="Rib_mS39_PPR"/>
    <property type="match status" value="1"/>
</dbReference>
<evidence type="ECO:0000256" key="9">
    <source>
        <dbReference type="ARBA" id="ARBA00023128"/>
    </source>
</evidence>
<keyword evidence="5" id="KW-0810">Translation regulation</keyword>
<evidence type="ECO:0000256" key="2">
    <source>
        <dbReference type="ARBA" id="ARBA00008551"/>
    </source>
</evidence>
<dbReference type="Pfam" id="PF13812">
    <property type="entry name" value="PPR_3"/>
    <property type="match status" value="1"/>
</dbReference>
<dbReference type="PROSITE" id="PS51375">
    <property type="entry name" value="PPR"/>
    <property type="match status" value="1"/>
</dbReference>
<dbReference type="Gene3D" id="1.25.40.10">
    <property type="entry name" value="Tetratricopeptide repeat domain"/>
    <property type="match status" value="1"/>
</dbReference>
<evidence type="ECO:0000313" key="13">
    <source>
        <dbReference type="Proteomes" id="UP000694865"/>
    </source>
</evidence>
<dbReference type="RefSeq" id="XP_002735603.2">
    <property type="nucleotide sequence ID" value="XM_002735557.2"/>
</dbReference>